<dbReference type="Gene3D" id="3.40.50.1820">
    <property type="entry name" value="alpha/beta hydrolase"/>
    <property type="match status" value="1"/>
</dbReference>
<organism evidence="3 4">
    <name type="scientific">Massilia pinisoli</name>
    <dbReference type="NCBI Taxonomy" id="1772194"/>
    <lineage>
        <taxon>Bacteria</taxon>
        <taxon>Pseudomonadati</taxon>
        <taxon>Pseudomonadota</taxon>
        <taxon>Betaproteobacteria</taxon>
        <taxon>Burkholderiales</taxon>
        <taxon>Oxalobacteraceae</taxon>
        <taxon>Telluria group</taxon>
        <taxon>Massilia</taxon>
    </lineage>
</organism>
<gene>
    <name evidence="3" type="ORF">NX784_21585</name>
</gene>
<reference evidence="3 4" key="1">
    <citation type="submission" date="2022-08" db="EMBL/GenBank/DDBJ databases">
        <title>Reclassification of Massilia species as members of the genera Telluria, Duganella, Pseudoduganella, Mokoshia gen. nov. and Zemynaea gen. nov. using orthogonal and non-orthogonal genome-based approaches.</title>
        <authorList>
            <person name="Bowman J.P."/>
        </authorList>
    </citation>
    <scope>NUCLEOTIDE SEQUENCE [LARGE SCALE GENOMIC DNA]</scope>
    <source>
        <strain evidence="3 4">JCM 31316</strain>
    </source>
</reference>
<keyword evidence="4" id="KW-1185">Reference proteome</keyword>
<name>A0ABT1ZX56_9BURK</name>
<evidence type="ECO:0000313" key="4">
    <source>
        <dbReference type="Proteomes" id="UP001204151"/>
    </source>
</evidence>
<comment type="caution">
    <text evidence="3">The sequence shown here is derived from an EMBL/GenBank/DDBJ whole genome shotgun (WGS) entry which is preliminary data.</text>
</comment>
<keyword evidence="2" id="KW-0378">Hydrolase</keyword>
<dbReference type="PANTHER" id="PTHR43037:SF1">
    <property type="entry name" value="BLL1128 PROTEIN"/>
    <property type="match status" value="1"/>
</dbReference>
<dbReference type="RefSeq" id="WP_258818757.1">
    <property type="nucleotide sequence ID" value="NZ_JANUGW010000019.1"/>
</dbReference>
<dbReference type="Proteomes" id="UP001204151">
    <property type="component" value="Unassembled WGS sequence"/>
</dbReference>
<evidence type="ECO:0000313" key="3">
    <source>
        <dbReference type="EMBL" id="MCS0584194.1"/>
    </source>
</evidence>
<dbReference type="NCBIfam" id="TIGR01840">
    <property type="entry name" value="esterase_phb"/>
    <property type="match status" value="1"/>
</dbReference>
<dbReference type="InterPro" id="IPR050955">
    <property type="entry name" value="Plant_Biomass_Hydrol_Est"/>
</dbReference>
<proteinExistence type="predicted"/>
<keyword evidence="1" id="KW-0732">Signal</keyword>
<sequence length="377" mass="39431">MKPYEQFVENILGAVRSGQGKDPAAATALIQDALRNAGLMPGAPAAAEPAARAPFVDLNGMPEWLRRPAAPAGDWRARIDALRPRPQPVTPDAPGQFLEGSFGNAAGSRRYRLYVPARAASGPRPLVVMLHGCQQSAGDFAAGTAMNRLAEEQGCLVLYPDQERGANSSNCWNWFDAAHQRREEGEPALIAGMTRQVVQEHGADPRRVYVAGLSAGGAMAAVMGAAYPELYAAVGVHSGLPVGAARDLMSGLNAMKGKHLGGKSAALRARVPLIVFHGDQDAVVHPSNGAALYRQFTGAGKDAALREIEERGAAGAGRGHTRTTALDGDGRVVAEHWVVHGAGHAWAGGDPAGSYTDAAGPDASAEMLRFFLDRTAG</sequence>
<protein>
    <submittedName>
        <fullName evidence="3">PHB depolymerase family esterase</fullName>
    </submittedName>
</protein>
<dbReference type="EMBL" id="JANUGW010000019">
    <property type="protein sequence ID" value="MCS0584194.1"/>
    <property type="molecule type" value="Genomic_DNA"/>
</dbReference>
<dbReference type="PANTHER" id="PTHR43037">
    <property type="entry name" value="UNNAMED PRODUCT-RELATED"/>
    <property type="match status" value="1"/>
</dbReference>
<dbReference type="SUPFAM" id="SSF53474">
    <property type="entry name" value="alpha/beta-Hydrolases"/>
    <property type="match status" value="2"/>
</dbReference>
<dbReference type="InterPro" id="IPR010126">
    <property type="entry name" value="Esterase_phb"/>
</dbReference>
<evidence type="ECO:0000256" key="1">
    <source>
        <dbReference type="ARBA" id="ARBA00022729"/>
    </source>
</evidence>
<accession>A0ABT1ZX56</accession>
<dbReference type="Pfam" id="PF10503">
    <property type="entry name" value="Esterase_PHB"/>
    <property type="match status" value="1"/>
</dbReference>
<evidence type="ECO:0000256" key="2">
    <source>
        <dbReference type="ARBA" id="ARBA00022801"/>
    </source>
</evidence>
<dbReference type="InterPro" id="IPR029058">
    <property type="entry name" value="AB_hydrolase_fold"/>
</dbReference>